<dbReference type="SUPFAM" id="SSF52047">
    <property type="entry name" value="RNI-like"/>
    <property type="match status" value="1"/>
</dbReference>
<dbReference type="InterPro" id="IPR003593">
    <property type="entry name" value="AAA+_ATPase"/>
</dbReference>
<evidence type="ECO:0000256" key="1">
    <source>
        <dbReference type="ARBA" id="ARBA00022737"/>
    </source>
</evidence>
<dbReference type="Gene3D" id="3.80.10.10">
    <property type="entry name" value="Ribonuclease Inhibitor"/>
    <property type="match status" value="1"/>
</dbReference>
<dbReference type="EnsemblPlants" id="TraesCS1B02G017600.1">
    <property type="protein sequence ID" value="TraesCS1B02G017600.1"/>
    <property type="gene ID" value="TraesCS1B02G017600"/>
</dbReference>
<dbReference type="Gramene" id="TraesLDM1B03G00187070.1">
    <property type="protein sequence ID" value="TraesLDM1B03G00187070.1"/>
    <property type="gene ID" value="TraesLDM1B03G00187070"/>
</dbReference>
<sequence length="1072" mass="122628">MDEDGPASYVSMGGLNTEQIKEVVLEQMKGVIGRISKLLLRYHGRRVRSTDSVSLLFLRFLEVELSDLSELLRELPLPDRDGSYYIKSVIMPDWLEKQSNLATDLWNELYNHKQAGAIGCFCRTTTRIPFSNLFQLKKFLQDVPSIVESSCRYNHLLLADDDEITSSRMTSPLQPHPYVETEAGRKPLVGVHGALGHKVLRWFMDDHKCDTVKIISMVGPVGVGKTAIAMEVYRRLQSRGSGKGNVLCCATAKASRWPDMKKLLLHILSQIDERAALAPASIDELEQLIQKISECLQDRRYLIVIDDIWKISDWDIIKKAFPRNNQGSRIVITTRIRNTACWCCSCFFGLVHEVKPLGEVDSKMLLFRKAFGCEVEHPPENFRQVCTEILRRCEGIPLFIDGMAGWLQEQQQEMQQNSYYNMEDVPQLLQIFEQALSPTYDDLPHIMKVLVLSMSMLPECYMFETDTLQYKWEFEDLIEVNRHYVGQIEEIYIEITDIQYLEVIEILLYELINRNIITPVANWEGPTQREDWVDFTLTHRLEEGCQYKVNYFMLQFLASKSADKGFACTSGWLTSVERLNKHNEKPRRIALHRTDPDIENFLNTRDLSHTRSLAISGTVDGVALEKFIHLIILDLEGWQSLKDEDLSLICNKGMFLLKYLSLRKTSVSRLPPEIRKLLVLHTLVASHTQISELPIEVCELQELHSLDLRSTKIRHLPEYIWKVPSLETLLVGGDRVYCDQTISELPEGTSDRTSLTTLDTVDLSECSAGVVESLSRLRLLKVLCIRWSFRQCTDPRVQEALCSCIQRWEFLQSLTIHCGLGCPMEFLACLTNPLPCRDLGKFKVTGGRFVSLPRWFQGLDRLTSIEITVCRLEQEDVRILTSMHPLKCLVLGLHFVPEQEIVIDREGFRLLRRLSVCCRVPWLTFSQEAMPFLTYLELKIGGGPGSEGRIPSGLGNLGRLWELALYYNAWYTNNTNVKNIVDAVRKGVAEHHNTINLVINGIEDEEEYVQEAGDGVAVINRIQENSENHQEAEEDVVRATGSQSEIEIVGAPKLYDESTASQDSRWYPEDGH</sequence>
<dbReference type="SMR" id="A0A3B5YQE7"/>
<accession>A0A3B5YQE7</accession>
<dbReference type="GeneID" id="123083985"/>
<dbReference type="Proteomes" id="UP000019116">
    <property type="component" value="Chromosome 1B"/>
</dbReference>
<dbReference type="Gramene" id="TraesCS1B02G017600.1">
    <property type="protein sequence ID" value="TraesCS1B02G017600.1"/>
    <property type="gene ID" value="TraesCS1B02G017600"/>
</dbReference>
<dbReference type="InterPro" id="IPR044974">
    <property type="entry name" value="Disease_R_plants"/>
</dbReference>
<dbReference type="OMA" id="DIPRKVY"/>
<dbReference type="RefSeq" id="XP_044361756.1">
    <property type="nucleotide sequence ID" value="XM_044505821.1"/>
</dbReference>
<dbReference type="SUPFAM" id="SSF52540">
    <property type="entry name" value="P-loop containing nucleoside triphosphate hydrolases"/>
    <property type="match status" value="1"/>
</dbReference>
<dbReference type="AlphaFoldDB" id="A0A3B5YQE7"/>
<dbReference type="OrthoDB" id="689447at2759"/>
<evidence type="ECO:0000256" key="2">
    <source>
        <dbReference type="SAM" id="MobiDB-lite"/>
    </source>
</evidence>
<dbReference type="InterPro" id="IPR055414">
    <property type="entry name" value="LRR_R13L4/SHOC2-like"/>
</dbReference>
<reference evidence="4" key="2">
    <citation type="submission" date="2018-10" db="UniProtKB">
        <authorList>
            <consortium name="EnsemblPlants"/>
        </authorList>
    </citation>
    <scope>IDENTIFICATION</scope>
</reference>
<evidence type="ECO:0000259" key="3">
    <source>
        <dbReference type="SMART" id="SM00382"/>
    </source>
</evidence>
<dbReference type="Gramene" id="TraesJAG1B03G00187250.1">
    <property type="protein sequence ID" value="TraesJAG1B03G00187250.1"/>
    <property type="gene ID" value="TraesJAG1B03G00187250"/>
</dbReference>
<dbReference type="Gene3D" id="3.40.50.300">
    <property type="entry name" value="P-loop containing nucleotide triphosphate hydrolases"/>
    <property type="match status" value="1"/>
</dbReference>
<dbReference type="PRINTS" id="PR00364">
    <property type="entry name" value="DISEASERSIST"/>
</dbReference>
<dbReference type="InterPro" id="IPR032675">
    <property type="entry name" value="LRR_dom_sf"/>
</dbReference>
<keyword evidence="5" id="KW-1185">Reference proteome</keyword>
<feature type="region of interest" description="Disordered" evidence="2">
    <location>
        <begin position="1053"/>
        <end position="1072"/>
    </location>
</feature>
<evidence type="ECO:0000313" key="4">
    <source>
        <dbReference type="EnsemblPlants" id="TraesCS1B02G017600.1"/>
    </source>
</evidence>
<dbReference type="InterPro" id="IPR002182">
    <property type="entry name" value="NB-ARC"/>
</dbReference>
<dbReference type="SMART" id="SM00382">
    <property type="entry name" value="AAA"/>
    <property type="match status" value="1"/>
</dbReference>
<gene>
    <name evidence="4" type="primary">LOC123083985</name>
</gene>
<dbReference type="Gramene" id="TraesCS1B03G0036500.1">
    <property type="protein sequence ID" value="TraesCS1B03G0036500.1.CDS"/>
    <property type="gene ID" value="TraesCS1B03G0036500"/>
</dbReference>
<evidence type="ECO:0000313" key="5">
    <source>
        <dbReference type="Proteomes" id="UP000019116"/>
    </source>
</evidence>
<protein>
    <recommendedName>
        <fullName evidence="3">AAA+ ATPase domain-containing protein</fullName>
    </recommendedName>
</protein>
<dbReference type="Gramene" id="TraesLAC1B03G00190500.1">
    <property type="protein sequence ID" value="TraesLAC1B03G00190500.1"/>
    <property type="gene ID" value="TraesLAC1B03G00190500"/>
</dbReference>
<dbReference type="InterPro" id="IPR027417">
    <property type="entry name" value="P-loop_NTPase"/>
</dbReference>
<feature type="domain" description="AAA+ ATPase" evidence="3">
    <location>
        <begin position="211"/>
        <end position="381"/>
    </location>
</feature>
<dbReference type="Gramene" id="TraesJUL1B03G00184550.1">
    <property type="protein sequence ID" value="TraesJUL1B03G00184550.1"/>
    <property type="gene ID" value="TraesJUL1B03G00184550"/>
</dbReference>
<dbReference type="Pfam" id="PF00931">
    <property type="entry name" value="NB-ARC"/>
    <property type="match status" value="1"/>
</dbReference>
<dbReference type="GO" id="GO:0006952">
    <property type="term" value="P:defense response"/>
    <property type="evidence" value="ECO:0007669"/>
    <property type="project" value="UniProtKB-KW"/>
</dbReference>
<proteinExistence type="predicted"/>
<dbReference type="GO" id="GO:0051707">
    <property type="term" value="P:response to other organism"/>
    <property type="evidence" value="ECO:0007669"/>
    <property type="project" value="UniProtKB-ARBA"/>
</dbReference>
<dbReference type="GO" id="GO:0043531">
    <property type="term" value="F:ADP binding"/>
    <property type="evidence" value="ECO:0007669"/>
    <property type="project" value="InterPro"/>
</dbReference>
<dbReference type="PANTHER" id="PTHR23155">
    <property type="entry name" value="DISEASE RESISTANCE PROTEIN RP"/>
    <property type="match status" value="1"/>
</dbReference>
<organism evidence="4">
    <name type="scientific">Triticum aestivum</name>
    <name type="common">Wheat</name>
    <dbReference type="NCBI Taxonomy" id="4565"/>
    <lineage>
        <taxon>Eukaryota</taxon>
        <taxon>Viridiplantae</taxon>
        <taxon>Streptophyta</taxon>
        <taxon>Embryophyta</taxon>
        <taxon>Tracheophyta</taxon>
        <taxon>Spermatophyta</taxon>
        <taxon>Magnoliopsida</taxon>
        <taxon>Liliopsida</taxon>
        <taxon>Poales</taxon>
        <taxon>Poaceae</taxon>
        <taxon>BOP clade</taxon>
        <taxon>Pooideae</taxon>
        <taxon>Triticodae</taxon>
        <taxon>Triticeae</taxon>
        <taxon>Triticinae</taxon>
        <taxon>Triticum</taxon>
    </lineage>
</organism>
<keyword evidence="1" id="KW-0677">Repeat</keyword>
<reference evidence="4" key="1">
    <citation type="submission" date="2018-08" db="EMBL/GenBank/DDBJ databases">
        <authorList>
            <person name="Rossello M."/>
        </authorList>
    </citation>
    <scope>NUCLEOTIDE SEQUENCE [LARGE SCALE GENOMIC DNA]</scope>
    <source>
        <strain evidence="4">cv. Chinese Spring</strain>
    </source>
</reference>
<dbReference type="Gramene" id="TraesRN1B0100031000.1">
    <property type="protein sequence ID" value="TraesRN1B0100031000.1"/>
    <property type="gene ID" value="TraesRN1B0100031000"/>
</dbReference>
<name>A0A3B5YQE7_WHEAT</name>
<dbReference type="PANTHER" id="PTHR23155:SF957">
    <property type="entry name" value="OS11G0606800 PROTEIN"/>
    <property type="match status" value="1"/>
</dbReference>
<dbReference type="Pfam" id="PF23598">
    <property type="entry name" value="LRR_14"/>
    <property type="match status" value="1"/>
</dbReference>
<dbReference type="STRING" id="4565.A0A3B5YQE7"/>